<keyword evidence="1" id="KW-0732">Signal</keyword>
<dbReference type="NCBIfam" id="TIGR02595">
    <property type="entry name" value="PEP_CTERM"/>
    <property type="match status" value="1"/>
</dbReference>
<evidence type="ECO:0000259" key="2">
    <source>
        <dbReference type="Pfam" id="PF07589"/>
    </source>
</evidence>
<dbReference type="RefSeq" id="WP_072780798.1">
    <property type="nucleotide sequence ID" value="NZ_FRCX01000001.1"/>
</dbReference>
<feature type="signal peptide" evidence="1">
    <location>
        <begin position="1"/>
        <end position="22"/>
    </location>
</feature>
<evidence type="ECO:0000313" key="4">
    <source>
        <dbReference type="Proteomes" id="UP000184339"/>
    </source>
</evidence>
<dbReference type="NCBIfam" id="NF033208">
    <property type="entry name" value="choice_anch_E"/>
    <property type="match status" value="1"/>
</dbReference>
<evidence type="ECO:0000313" key="3">
    <source>
        <dbReference type="EMBL" id="SHM33097.1"/>
    </source>
</evidence>
<evidence type="ECO:0000256" key="1">
    <source>
        <dbReference type="SAM" id="SignalP"/>
    </source>
</evidence>
<protein>
    <submittedName>
        <fullName evidence="3">PEP-CTERM protein-sorting domain-containing protein</fullName>
    </submittedName>
</protein>
<sequence>MKKLTQIALAVAALSAAVDASAAVQSYTVNSNVIANAKGTTAGLDFAKFNASLGSLQSVDVQLFSDLKTTVRVENLSTSSASDITAKAGAVLTFTLTGVTQTLNQSATKVFNMTAFDTVSDFAGTSGAVYSFNAPLTSSASYSTAPVLSLFTGTGNLHAGLAGAPTIAFSDTAGNTRTVPTAAFNGYAKVTYNYVTTAVPEPETYAMLLAGLGLVGVVARRRKSA</sequence>
<dbReference type="Pfam" id="PF07589">
    <property type="entry name" value="PEP-CTERM"/>
    <property type="match status" value="1"/>
</dbReference>
<accession>A0A1M7HY76</accession>
<dbReference type="STRING" id="551987.SAMN05192549_101319"/>
<dbReference type="Proteomes" id="UP000184339">
    <property type="component" value="Unassembled WGS sequence"/>
</dbReference>
<name>A0A1M7HY76_9BURK</name>
<feature type="chain" id="PRO_5012387356" evidence="1">
    <location>
        <begin position="23"/>
        <end position="225"/>
    </location>
</feature>
<dbReference type="InterPro" id="IPR013424">
    <property type="entry name" value="Ice-binding_C"/>
</dbReference>
<keyword evidence="4" id="KW-1185">Reference proteome</keyword>
<gene>
    <name evidence="3" type="ORF">SAMN05192549_101319</name>
</gene>
<reference evidence="4" key="1">
    <citation type="submission" date="2016-11" db="EMBL/GenBank/DDBJ databases">
        <authorList>
            <person name="Varghese N."/>
            <person name="Submissions S."/>
        </authorList>
    </citation>
    <scope>NUCLEOTIDE SEQUENCE [LARGE SCALE GENOMIC DNA]</scope>
    <source>
        <strain evidence="4">Sac-22</strain>
    </source>
</reference>
<proteinExistence type="predicted"/>
<dbReference type="OrthoDB" id="8778782at2"/>
<feature type="domain" description="Ice-binding protein C-terminal" evidence="2">
    <location>
        <begin position="198"/>
        <end position="222"/>
    </location>
</feature>
<organism evidence="3 4">
    <name type="scientific">Duganella sacchari</name>
    <dbReference type="NCBI Taxonomy" id="551987"/>
    <lineage>
        <taxon>Bacteria</taxon>
        <taxon>Pseudomonadati</taxon>
        <taxon>Pseudomonadota</taxon>
        <taxon>Betaproteobacteria</taxon>
        <taxon>Burkholderiales</taxon>
        <taxon>Oxalobacteraceae</taxon>
        <taxon>Telluria group</taxon>
        <taxon>Duganella</taxon>
    </lineage>
</organism>
<dbReference type="EMBL" id="FRCX01000001">
    <property type="protein sequence ID" value="SHM33097.1"/>
    <property type="molecule type" value="Genomic_DNA"/>
</dbReference>
<dbReference type="AlphaFoldDB" id="A0A1M7HY76"/>